<evidence type="ECO:0000313" key="2">
    <source>
        <dbReference type="EMBL" id="CAF4311936.1"/>
    </source>
</evidence>
<dbReference type="AlphaFoldDB" id="A0A820IJ24"/>
<evidence type="ECO:0000313" key="3">
    <source>
        <dbReference type="Proteomes" id="UP000663873"/>
    </source>
</evidence>
<dbReference type="Gene3D" id="2.40.50.140">
    <property type="entry name" value="Nucleic acid-binding proteins"/>
    <property type="match status" value="1"/>
</dbReference>
<keyword evidence="3" id="KW-1185">Reference proteome</keyword>
<sequence>MDVDSCKTTIENNFDDEMKDSEIQGVVVYANKLRHYAFIKRLDKQDEPDVFAREVSIKTEKMNPRFMISDKCSFTLKKTDRGYEAFNINIEKRSVQNIRKNKTMKINKNKENKLTSKDALFRSTILALFRETANSNKFEH</sequence>
<reference evidence="2" key="1">
    <citation type="submission" date="2021-02" db="EMBL/GenBank/DDBJ databases">
        <authorList>
            <person name="Nowell W R."/>
        </authorList>
    </citation>
    <scope>NUCLEOTIDE SEQUENCE</scope>
</reference>
<comment type="caution">
    <text evidence="2">The sequence shown here is derived from an EMBL/GenBank/DDBJ whole genome shotgun (WGS) entry which is preliminary data.</text>
</comment>
<dbReference type="Proteomes" id="UP000663825">
    <property type="component" value="Unassembled WGS sequence"/>
</dbReference>
<name>A0A820IJ24_9BILA</name>
<accession>A0A820IJ24</accession>
<dbReference type="InterPro" id="IPR012340">
    <property type="entry name" value="NA-bd_OB-fold"/>
</dbReference>
<evidence type="ECO:0000313" key="1">
    <source>
        <dbReference type="EMBL" id="CAF3183913.1"/>
    </source>
</evidence>
<protein>
    <submittedName>
        <fullName evidence="2">Uncharacterized protein</fullName>
    </submittedName>
</protein>
<dbReference type="EMBL" id="CAJNXB010001640">
    <property type="protein sequence ID" value="CAF3183913.1"/>
    <property type="molecule type" value="Genomic_DNA"/>
</dbReference>
<gene>
    <name evidence="1" type="ORF">TIS948_LOCUS11519</name>
    <name evidence="2" type="ORF">UJA718_LOCUS13316</name>
</gene>
<dbReference type="Proteomes" id="UP000663873">
    <property type="component" value="Unassembled WGS sequence"/>
</dbReference>
<proteinExistence type="predicted"/>
<dbReference type="OrthoDB" id="10044439at2759"/>
<organism evidence="2 3">
    <name type="scientific">Rotaria socialis</name>
    <dbReference type="NCBI Taxonomy" id="392032"/>
    <lineage>
        <taxon>Eukaryota</taxon>
        <taxon>Metazoa</taxon>
        <taxon>Spiralia</taxon>
        <taxon>Gnathifera</taxon>
        <taxon>Rotifera</taxon>
        <taxon>Eurotatoria</taxon>
        <taxon>Bdelloidea</taxon>
        <taxon>Philodinida</taxon>
        <taxon>Philodinidae</taxon>
        <taxon>Rotaria</taxon>
    </lineage>
</organism>
<dbReference type="EMBL" id="CAJOBP010001794">
    <property type="protein sequence ID" value="CAF4311936.1"/>
    <property type="molecule type" value="Genomic_DNA"/>
</dbReference>